<keyword evidence="2" id="KW-0812">Transmembrane</keyword>
<dbReference type="InterPro" id="IPR050174">
    <property type="entry name" value="Protocadherin/Cadherin-CA"/>
</dbReference>
<dbReference type="InterPro" id="IPR015919">
    <property type="entry name" value="Cadherin-like_sf"/>
</dbReference>
<dbReference type="PRINTS" id="PR00205">
    <property type="entry name" value="CADHERIN"/>
</dbReference>
<dbReference type="PROSITE" id="PS00232">
    <property type="entry name" value="CADHERIN_1"/>
    <property type="match status" value="1"/>
</dbReference>
<evidence type="ECO:0000256" key="2">
    <source>
        <dbReference type="ARBA" id="ARBA00022692"/>
    </source>
</evidence>
<sequence>REKNATLRFKVLATDGGNQPRTGVAEISIVVRDVNDNSPQFSKSKFVFLISEQALNNTIVGTLTADDLDIGLNGQSD</sequence>
<evidence type="ECO:0000256" key="7">
    <source>
        <dbReference type="ARBA" id="ARBA00023180"/>
    </source>
</evidence>
<keyword evidence="7" id="KW-0325">Glycoprotein</keyword>
<feature type="non-terminal residue" evidence="10">
    <location>
        <position position="1"/>
    </location>
</feature>
<dbReference type="Gene3D" id="2.60.40.60">
    <property type="entry name" value="Cadherins"/>
    <property type="match status" value="2"/>
</dbReference>
<evidence type="ECO:0000259" key="9">
    <source>
        <dbReference type="PROSITE" id="PS50268"/>
    </source>
</evidence>
<dbReference type="GO" id="GO:0005509">
    <property type="term" value="F:calcium ion binding"/>
    <property type="evidence" value="ECO:0007669"/>
    <property type="project" value="UniProtKB-UniRule"/>
</dbReference>
<keyword evidence="3" id="KW-0677">Repeat</keyword>
<organism evidence="10">
    <name type="scientific">Arion vulgaris</name>
    <dbReference type="NCBI Taxonomy" id="1028688"/>
    <lineage>
        <taxon>Eukaryota</taxon>
        <taxon>Metazoa</taxon>
        <taxon>Spiralia</taxon>
        <taxon>Lophotrochozoa</taxon>
        <taxon>Mollusca</taxon>
        <taxon>Gastropoda</taxon>
        <taxon>Heterobranchia</taxon>
        <taxon>Euthyneura</taxon>
        <taxon>Panpulmonata</taxon>
        <taxon>Eupulmonata</taxon>
        <taxon>Stylommatophora</taxon>
        <taxon>Helicina</taxon>
        <taxon>Arionoidea</taxon>
        <taxon>Arionidae</taxon>
        <taxon>Arion</taxon>
    </lineage>
</organism>
<protein>
    <recommendedName>
        <fullName evidence="9">Cadherin domain-containing protein</fullName>
    </recommendedName>
</protein>
<dbReference type="EMBL" id="HACG01002645">
    <property type="protein sequence ID" value="CEK49510.1"/>
    <property type="molecule type" value="Transcribed_RNA"/>
</dbReference>
<dbReference type="InterPro" id="IPR002126">
    <property type="entry name" value="Cadherin-like_dom"/>
</dbReference>
<proteinExistence type="predicted"/>
<dbReference type="PANTHER" id="PTHR24028">
    <property type="entry name" value="CADHERIN-87A"/>
    <property type="match status" value="1"/>
</dbReference>
<keyword evidence="5" id="KW-1133">Transmembrane helix</keyword>
<evidence type="ECO:0000313" key="10">
    <source>
        <dbReference type="EMBL" id="CEK49510.1"/>
    </source>
</evidence>
<dbReference type="SUPFAM" id="SSF49313">
    <property type="entry name" value="Cadherin-like"/>
    <property type="match status" value="2"/>
</dbReference>
<gene>
    <name evidence="10" type="primary">ORF7969</name>
</gene>
<dbReference type="PANTHER" id="PTHR24028:SF328">
    <property type="entry name" value="CADHERIN-3"/>
    <property type="match status" value="1"/>
</dbReference>
<dbReference type="PROSITE" id="PS50268">
    <property type="entry name" value="CADHERIN_2"/>
    <property type="match status" value="1"/>
</dbReference>
<dbReference type="GO" id="GO:0005886">
    <property type="term" value="C:plasma membrane"/>
    <property type="evidence" value="ECO:0007669"/>
    <property type="project" value="InterPro"/>
</dbReference>
<evidence type="ECO:0000256" key="1">
    <source>
        <dbReference type="ARBA" id="ARBA00004167"/>
    </source>
</evidence>
<dbReference type="CDD" id="cd11304">
    <property type="entry name" value="Cadherin_repeat"/>
    <property type="match status" value="1"/>
</dbReference>
<evidence type="ECO:0000256" key="5">
    <source>
        <dbReference type="ARBA" id="ARBA00022989"/>
    </source>
</evidence>
<keyword evidence="4 8" id="KW-0106">Calcium</keyword>
<keyword evidence="6" id="KW-0472">Membrane</keyword>
<evidence type="ECO:0000256" key="6">
    <source>
        <dbReference type="ARBA" id="ARBA00023136"/>
    </source>
</evidence>
<comment type="subcellular location">
    <subcellularLocation>
        <location evidence="1">Membrane</location>
        <topology evidence="1">Single-pass membrane protein</topology>
    </subcellularLocation>
</comment>
<evidence type="ECO:0000256" key="4">
    <source>
        <dbReference type="ARBA" id="ARBA00022837"/>
    </source>
</evidence>
<dbReference type="InterPro" id="IPR020894">
    <property type="entry name" value="Cadherin_CS"/>
</dbReference>
<name>A0A0B6Y1Y1_9EUPU</name>
<evidence type="ECO:0000256" key="8">
    <source>
        <dbReference type="PROSITE-ProRule" id="PRU00043"/>
    </source>
</evidence>
<reference evidence="10" key="1">
    <citation type="submission" date="2014-12" db="EMBL/GenBank/DDBJ databases">
        <title>Insight into the proteome of Arion vulgaris.</title>
        <authorList>
            <person name="Aradska J."/>
            <person name="Bulat T."/>
            <person name="Smidak R."/>
            <person name="Sarate P."/>
            <person name="Gangsoo J."/>
            <person name="Sialana F."/>
            <person name="Bilban M."/>
            <person name="Lubec G."/>
        </authorList>
    </citation>
    <scope>NUCLEOTIDE SEQUENCE</scope>
    <source>
        <tissue evidence="10">Skin</tissue>
    </source>
</reference>
<feature type="domain" description="Cadherin" evidence="9">
    <location>
        <begin position="1"/>
        <end position="41"/>
    </location>
</feature>
<feature type="non-terminal residue" evidence="10">
    <location>
        <position position="77"/>
    </location>
</feature>
<evidence type="ECO:0000256" key="3">
    <source>
        <dbReference type="ARBA" id="ARBA00022737"/>
    </source>
</evidence>
<dbReference type="AlphaFoldDB" id="A0A0B6Y1Y1"/>
<accession>A0A0B6Y1Y1</accession>
<dbReference type="GO" id="GO:0007156">
    <property type="term" value="P:homophilic cell adhesion via plasma membrane adhesion molecules"/>
    <property type="evidence" value="ECO:0007669"/>
    <property type="project" value="InterPro"/>
</dbReference>